<gene>
    <name evidence="2" type="ORF">ACFFQA_09745</name>
</gene>
<feature type="signal peptide" evidence="1">
    <location>
        <begin position="1"/>
        <end position="32"/>
    </location>
</feature>
<name>A0ABV5ZTK8_9PSEU</name>
<proteinExistence type="predicted"/>
<organism evidence="2 3">
    <name type="scientific">Allokutzneria oryzae</name>
    <dbReference type="NCBI Taxonomy" id="1378989"/>
    <lineage>
        <taxon>Bacteria</taxon>
        <taxon>Bacillati</taxon>
        <taxon>Actinomycetota</taxon>
        <taxon>Actinomycetes</taxon>
        <taxon>Pseudonocardiales</taxon>
        <taxon>Pseudonocardiaceae</taxon>
        <taxon>Allokutzneria</taxon>
    </lineage>
</organism>
<sequence>MNADQEGPNVKLAPALAAATLAVATFALPAAASPHDSSEAAKCGYFTKNIGAYYDHCTSDGSSVVIVVQKKSSDEERCVKPGVTYLGSIYQIRGAYYNGKLC</sequence>
<evidence type="ECO:0000313" key="3">
    <source>
        <dbReference type="Proteomes" id="UP001589693"/>
    </source>
</evidence>
<accession>A0ABV5ZTK8</accession>
<keyword evidence="3" id="KW-1185">Reference proteome</keyword>
<dbReference type="Proteomes" id="UP001589693">
    <property type="component" value="Unassembled WGS sequence"/>
</dbReference>
<reference evidence="2 3" key="1">
    <citation type="submission" date="2024-09" db="EMBL/GenBank/DDBJ databases">
        <authorList>
            <person name="Sun Q."/>
            <person name="Mori K."/>
        </authorList>
    </citation>
    <scope>NUCLEOTIDE SEQUENCE [LARGE SCALE GENOMIC DNA]</scope>
    <source>
        <strain evidence="2 3">TBRC 7907</strain>
    </source>
</reference>
<dbReference type="RefSeq" id="WP_377851416.1">
    <property type="nucleotide sequence ID" value="NZ_JBHLZU010000008.1"/>
</dbReference>
<comment type="caution">
    <text evidence="2">The sequence shown here is derived from an EMBL/GenBank/DDBJ whole genome shotgun (WGS) entry which is preliminary data.</text>
</comment>
<dbReference type="Pfam" id="PF19882">
    <property type="entry name" value="DUF6355"/>
    <property type="match status" value="1"/>
</dbReference>
<dbReference type="EMBL" id="JBHLZU010000008">
    <property type="protein sequence ID" value="MFB9904223.1"/>
    <property type="molecule type" value="Genomic_DNA"/>
</dbReference>
<evidence type="ECO:0000313" key="2">
    <source>
        <dbReference type="EMBL" id="MFB9904223.1"/>
    </source>
</evidence>
<feature type="chain" id="PRO_5046201316" evidence="1">
    <location>
        <begin position="33"/>
        <end position="102"/>
    </location>
</feature>
<protein>
    <submittedName>
        <fullName evidence="2">DUF6355 family natural product biosynthesis protein</fullName>
    </submittedName>
</protein>
<dbReference type="InterPro" id="IPR045935">
    <property type="entry name" value="DUF6355"/>
</dbReference>
<keyword evidence="1" id="KW-0732">Signal</keyword>
<evidence type="ECO:0000256" key="1">
    <source>
        <dbReference type="SAM" id="SignalP"/>
    </source>
</evidence>